<dbReference type="EMBL" id="PFMR01000037">
    <property type="protein sequence ID" value="PIZ18099.1"/>
    <property type="molecule type" value="Genomic_DNA"/>
</dbReference>
<evidence type="ECO:0008006" key="3">
    <source>
        <dbReference type="Google" id="ProtNLM"/>
    </source>
</evidence>
<reference evidence="2" key="1">
    <citation type="submission" date="2017-09" db="EMBL/GenBank/DDBJ databases">
        <title>Depth-based differentiation of microbial function through sediment-hosted aquifers and enrichment of novel symbionts in the deep terrestrial subsurface.</title>
        <authorList>
            <person name="Probst A.J."/>
            <person name="Ladd B."/>
            <person name="Jarett J.K."/>
            <person name="Geller-Mcgrath D.E."/>
            <person name="Sieber C.M.K."/>
            <person name="Emerson J.B."/>
            <person name="Anantharaman K."/>
            <person name="Thomas B.C."/>
            <person name="Malmstrom R."/>
            <person name="Stieglmeier M."/>
            <person name="Klingl A."/>
            <person name="Woyke T."/>
            <person name="Ryan C.M."/>
            <person name="Banfield J.F."/>
        </authorList>
    </citation>
    <scope>NUCLEOTIDE SEQUENCE [LARGE SCALE GENOMIC DNA]</scope>
</reference>
<dbReference type="AlphaFoldDB" id="A0A2M7SF36"/>
<protein>
    <recommendedName>
        <fullName evidence="3">Glycoside hydrolase family 42 N-terminal domain-containing protein</fullName>
    </recommendedName>
</protein>
<dbReference type="Gene3D" id="3.20.20.80">
    <property type="entry name" value="Glycosidases"/>
    <property type="match status" value="1"/>
</dbReference>
<evidence type="ECO:0000313" key="1">
    <source>
        <dbReference type="EMBL" id="PIZ18099.1"/>
    </source>
</evidence>
<dbReference type="SUPFAM" id="SSF51445">
    <property type="entry name" value="(Trans)glycosidases"/>
    <property type="match status" value="1"/>
</dbReference>
<proteinExistence type="predicted"/>
<dbReference type="InterPro" id="IPR017853">
    <property type="entry name" value="GH"/>
</dbReference>
<feature type="non-terminal residue" evidence="1">
    <location>
        <position position="1"/>
    </location>
</feature>
<dbReference type="Proteomes" id="UP000229307">
    <property type="component" value="Unassembled WGS sequence"/>
</dbReference>
<organism evidence="1 2">
    <name type="scientific">Candidatus Desantisbacteria bacterium CG_4_10_14_0_8_um_filter_48_22</name>
    <dbReference type="NCBI Taxonomy" id="1974543"/>
    <lineage>
        <taxon>Bacteria</taxon>
        <taxon>Candidatus Desantisiibacteriota</taxon>
    </lineage>
</organism>
<dbReference type="Gene3D" id="3.40.50.880">
    <property type="match status" value="1"/>
</dbReference>
<accession>A0A2M7SF36</accession>
<comment type="caution">
    <text evidence="1">The sequence shown here is derived from an EMBL/GenBank/DDBJ whole genome shotgun (WGS) entry which is preliminary data.</text>
</comment>
<evidence type="ECO:0000313" key="2">
    <source>
        <dbReference type="Proteomes" id="UP000229307"/>
    </source>
</evidence>
<dbReference type="InterPro" id="IPR029062">
    <property type="entry name" value="Class_I_gatase-like"/>
</dbReference>
<name>A0A2M7SF36_9BACT</name>
<gene>
    <name evidence="1" type="ORF">COY52_01225</name>
</gene>
<sequence>LTSAGKTIDCEDYNGFVVWDDAVVKKAPRFTLKDNYFRIGDNPVFLIGAQEFWASASLRNSSPVTIALDYRTMHDYNVRFSRSFMMWASRPPEAEKRFRDAMVYLCQKYGVVMFHEGISDYSPDPKALAKGMARAKDIGERYKGLPLFAADLRNEPSLKPADAAEQNKLLKALATKKYGEEIPYTPVKVKDLTETWGDLKSYDTNMALLNLMKDWAKNLADELHKADPQMLVSVGYLQGGSDAWSSRDAIWPTEGLDFTNRHFYGPLGNFPPEFKEIDMRYQNKPPSTGEFGSKTHPAGGGNYETKEDQYNRYLFITHYVLGLGGGFVSNWHWRDPWEDIFPYGVIHPDLAAKDILKVYRNMSLLFATIQPQYDPPSVYYLIPDNHRIAYTPLRNAIYNGLNQLMDCHLDHGVINEANISKLPKEAKVIIYPLPFMPDDSVYAKLKEFVSEGGILYFSGDISYEPVKMERAKTARLEELAGVKFVEENYKGITRAKPDVRIKPSGSFGLKEYTGLPCIKVKAATAKAVAEGSDGPVAFINDLGKGRVFYTTDPVETSNEMLSGSGVYRAFLNFAGVKTNTVVPDDPRIHVFKVKTSDGLAYVLFNRNTGSNVAQGFSLADSNGVQAFRLADLSPDVSLSLAPFKPGFIHIDKNNNLLGVESQGDVKQGDKTILKTNVHTIAFSLDGKAIDRSDALAVMTIYPGSVTLARPDKDGFSCELGEIQAGKWVTLENIKPASVAEGLKIDLDEDRALEIILVAKDLPFARSQLLSLAGF</sequence>